<proteinExistence type="inferred from homology"/>
<evidence type="ECO:0000313" key="15">
    <source>
        <dbReference type="Proteomes" id="UP000646484"/>
    </source>
</evidence>
<dbReference type="InterPro" id="IPR050395">
    <property type="entry name" value="4Fe4S_Ferredoxin_RnfB"/>
</dbReference>
<dbReference type="RefSeq" id="WP_186977906.1">
    <property type="nucleotide sequence ID" value="NZ_JACOOH010000008.1"/>
</dbReference>
<evidence type="ECO:0000256" key="7">
    <source>
        <dbReference type="ARBA" id="ARBA00023004"/>
    </source>
</evidence>
<keyword evidence="11" id="KW-0812">Transmembrane</keyword>
<gene>
    <name evidence="10" type="primary">rnfB</name>
    <name evidence="14" type="ORF">H8S64_17910</name>
</gene>
<evidence type="ECO:0000256" key="8">
    <source>
        <dbReference type="ARBA" id="ARBA00023014"/>
    </source>
</evidence>
<comment type="caution">
    <text evidence="14">The sequence shown here is derived from an EMBL/GenBank/DDBJ whole genome shotgun (WGS) entry which is preliminary data.</text>
</comment>
<dbReference type="EC" id="7.-.-.-" evidence="10"/>
<organism evidence="14 15">
    <name type="scientific">Butyricimonas hominis</name>
    <dbReference type="NCBI Taxonomy" id="2763032"/>
    <lineage>
        <taxon>Bacteria</taxon>
        <taxon>Pseudomonadati</taxon>
        <taxon>Bacteroidota</taxon>
        <taxon>Bacteroidia</taxon>
        <taxon>Bacteroidales</taxon>
        <taxon>Odoribacteraceae</taxon>
        <taxon>Butyricimonas</taxon>
    </lineage>
</organism>
<evidence type="ECO:0000256" key="6">
    <source>
        <dbReference type="ARBA" id="ARBA00022982"/>
    </source>
</evidence>
<dbReference type="PANTHER" id="PTHR43560:SF1">
    <property type="entry name" value="ION-TRANSLOCATING OXIDOREDUCTASE COMPLEX SUBUNIT B"/>
    <property type="match status" value="1"/>
</dbReference>
<keyword evidence="9 10" id="KW-0472">Membrane</keyword>
<keyword evidence="7 10" id="KW-0408">Iron</keyword>
<dbReference type="Pfam" id="PF13187">
    <property type="entry name" value="Fer4_9"/>
    <property type="match status" value="2"/>
</dbReference>
<dbReference type="Proteomes" id="UP000646484">
    <property type="component" value="Unassembled WGS sequence"/>
</dbReference>
<keyword evidence="5 10" id="KW-1278">Translocase</keyword>
<keyword evidence="2 10" id="KW-0004">4Fe-4S</keyword>
<feature type="binding site" evidence="10">
    <location>
        <position position="77"/>
    </location>
    <ligand>
        <name>[4Fe-4S] cluster</name>
        <dbReference type="ChEBI" id="CHEBI:49883"/>
        <label>1</label>
    </ligand>
</feature>
<comment type="subunit">
    <text evidence="10">The complex is composed of six subunits: RnfA, RnfB, RnfC, RnfD, RnfE and RnfG.</text>
</comment>
<dbReference type="InterPro" id="IPR010207">
    <property type="entry name" value="Elect_transpt_cplx_RnfB/RsxB"/>
</dbReference>
<dbReference type="InterPro" id="IPR017896">
    <property type="entry name" value="4Fe4S_Fe-S-bd"/>
</dbReference>
<feature type="binding site" evidence="10">
    <location>
        <position position="140"/>
    </location>
    <ligand>
        <name>[4Fe-4S] cluster</name>
        <dbReference type="ChEBI" id="CHEBI:49883"/>
        <label>2</label>
    </ligand>
</feature>
<name>A0ABR7D4V9_9BACT</name>
<feature type="domain" description="4Fe-4S ferredoxin-type" evidence="12">
    <location>
        <begin position="211"/>
        <end position="242"/>
    </location>
</feature>
<protein>
    <recommendedName>
        <fullName evidence="10">Ion-translocating oxidoreductase complex subunit B</fullName>
        <ecNumber evidence="10">7.-.-.-</ecNumber>
    </recommendedName>
    <alternativeName>
        <fullName evidence="10">Rnf electron transport complex subunit B</fullName>
    </alternativeName>
</protein>
<keyword evidence="3 10" id="KW-0479">Metal-binding</keyword>
<feature type="binding site" evidence="10">
    <location>
        <position position="59"/>
    </location>
    <ligand>
        <name>[4Fe-4S] cluster</name>
        <dbReference type="ChEBI" id="CHEBI:49883"/>
        <label>1</label>
    </ligand>
</feature>
<feature type="domain" description="4Fe-4S" evidence="13">
    <location>
        <begin position="34"/>
        <end position="94"/>
    </location>
</feature>
<feature type="domain" description="4Fe-4S ferredoxin-type" evidence="12">
    <location>
        <begin position="134"/>
        <end position="164"/>
    </location>
</feature>
<dbReference type="Gene3D" id="1.10.15.40">
    <property type="entry name" value="Electron transport complex subunit B, putative Fe-S cluster"/>
    <property type="match status" value="1"/>
</dbReference>
<feature type="region of interest" description="Hydrophobic" evidence="10">
    <location>
        <begin position="1"/>
        <end position="28"/>
    </location>
</feature>
<keyword evidence="4 10" id="KW-0677">Repeat</keyword>
<evidence type="ECO:0000256" key="4">
    <source>
        <dbReference type="ARBA" id="ARBA00022737"/>
    </source>
</evidence>
<dbReference type="InterPro" id="IPR007202">
    <property type="entry name" value="4Fe-4S_dom"/>
</dbReference>
<dbReference type="EMBL" id="JACOOH010000008">
    <property type="protein sequence ID" value="MBC5622972.1"/>
    <property type="molecule type" value="Genomic_DNA"/>
</dbReference>
<feature type="binding site" evidence="10">
    <location>
        <position position="184"/>
    </location>
    <ligand>
        <name>[4Fe-4S] cluster</name>
        <dbReference type="ChEBI" id="CHEBI:49883"/>
        <label>2</label>
    </ligand>
</feature>
<dbReference type="PROSITE" id="PS00198">
    <property type="entry name" value="4FE4S_FER_1"/>
    <property type="match status" value="3"/>
</dbReference>
<evidence type="ECO:0000259" key="13">
    <source>
        <dbReference type="PROSITE" id="PS51656"/>
    </source>
</evidence>
<feature type="binding site" evidence="10">
    <location>
        <position position="144"/>
    </location>
    <ligand>
        <name>[4Fe-4S] cluster</name>
        <dbReference type="ChEBI" id="CHEBI:49883"/>
        <label>2</label>
    </ligand>
</feature>
<keyword evidence="1 10" id="KW-0813">Transport</keyword>
<dbReference type="SUPFAM" id="SSF54862">
    <property type="entry name" value="4Fe-4S ferredoxins"/>
    <property type="match status" value="2"/>
</dbReference>
<evidence type="ECO:0000256" key="2">
    <source>
        <dbReference type="ARBA" id="ARBA00022485"/>
    </source>
</evidence>
<keyword evidence="11" id="KW-1133">Transmembrane helix</keyword>
<feature type="domain" description="4Fe-4S ferredoxin-type" evidence="12">
    <location>
        <begin position="165"/>
        <end position="194"/>
    </location>
</feature>
<feature type="transmembrane region" description="Helical" evidence="11">
    <location>
        <begin position="6"/>
        <end position="28"/>
    </location>
</feature>
<evidence type="ECO:0000259" key="12">
    <source>
        <dbReference type="PROSITE" id="PS51379"/>
    </source>
</evidence>
<comment type="similarity">
    <text evidence="10">Belongs to the 4Fe4S bacterial-type ferredoxin family. RnfB subfamily.</text>
</comment>
<evidence type="ECO:0000256" key="5">
    <source>
        <dbReference type="ARBA" id="ARBA00022967"/>
    </source>
</evidence>
<evidence type="ECO:0000313" key="14">
    <source>
        <dbReference type="EMBL" id="MBC5622972.1"/>
    </source>
</evidence>
<evidence type="ECO:0000256" key="11">
    <source>
        <dbReference type="SAM" id="Phobius"/>
    </source>
</evidence>
<dbReference type="NCBIfam" id="NF005504">
    <property type="entry name" value="PRK07118.1-3"/>
    <property type="match status" value="1"/>
</dbReference>
<feature type="binding site" evidence="10">
    <location>
        <position position="180"/>
    </location>
    <ligand>
        <name>[4Fe-4S] cluster</name>
        <dbReference type="ChEBI" id="CHEBI:49883"/>
        <label>3</label>
    </ligand>
</feature>
<evidence type="ECO:0000256" key="9">
    <source>
        <dbReference type="ARBA" id="ARBA00023136"/>
    </source>
</evidence>
<keyword evidence="8 10" id="KW-0411">Iron-sulfur</keyword>
<feature type="binding site" evidence="10">
    <location>
        <position position="147"/>
    </location>
    <ligand>
        <name>[4Fe-4S] cluster</name>
        <dbReference type="ChEBI" id="CHEBI:49883"/>
        <label>2</label>
    </ligand>
</feature>
<dbReference type="PANTHER" id="PTHR43560">
    <property type="entry name" value="ION-TRANSLOCATING OXIDOREDUCTASE COMPLEX SUBUNIT B"/>
    <property type="match status" value="1"/>
</dbReference>
<dbReference type="Gene3D" id="3.30.70.20">
    <property type="match status" value="2"/>
</dbReference>
<evidence type="ECO:0000256" key="1">
    <source>
        <dbReference type="ARBA" id="ARBA00022448"/>
    </source>
</evidence>
<feature type="binding site" evidence="10">
    <location>
        <position position="177"/>
    </location>
    <ligand>
        <name>[4Fe-4S] cluster</name>
        <dbReference type="ChEBI" id="CHEBI:49883"/>
        <label>3</label>
    </ligand>
</feature>
<comment type="subcellular location">
    <subcellularLocation>
        <location evidence="10">Cell membrane</location>
    </subcellularLocation>
</comment>
<keyword evidence="6 10" id="KW-0249">Electron transport</keyword>
<reference evidence="14 15" key="1">
    <citation type="submission" date="2020-08" db="EMBL/GenBank/DDBJ databases">
        <title>Genome public.</title>
        <authorList>
            <person name="Liu C."/>
            <person name="Sun Q."/>
        </authorList>
    </citation>
    <scope>NUCLEOTIDE SEQUENCE [LARGE SCALE GENOMIC DNA]</scope>
    <source>
        <strain evidence="14 15">NSJ-56</strain>
    </source>
</reference>
<feature type="binding site" evidence="10">
    <location>
        <position position="54"/>
    </location>
    <ligand>
        <name>[4Fe-4S] cluster</name>
        <dbReference type="ChEBI" id="CHEBI:49883"/>
        <label>1</label>
    </ligand>
</feature>
<evidence type="ECO:0000256" key="3">
    <source>
        <dbReference type="ARBA" id="ARBA00022723"/>
    </source>
</evidence>
<feature type="domain" description="4Fe-4S ferredoxin-type" evidence="12">
    <location>
        <begin position="244"/>
        <end position="271"/>
    </location>
</feature>
<dbReference type="HAMAP" id="MF_00463">
    <property type="entry name" value="RsxB_RnfB"/>
    <property type="match status" value="1"/>
</dbReference>
<feature type="binding site" evidence="10">
    <location>
        <position position="150"/>
    </location>
    <ligand>
        <name>[4Fe-4S] cluster</name>
        <dbReference type="ChEBI" id="CHEBI:49883"/>
        <label>2</label>
    </ligand>
</feature>
<comment type="function">
    <text evidence="10">Part of a membrane-bound complex that couples electron transfer with translocation of ions across the membrane.</text>
</comment>
<dbReference type="Pfam" id="PF04060">
    <property type="entry name" value="FeS"/>
    <property type="match status" value="1"/>
</dbReference>
<keyword evidence="15" id="KW-1185">Reference proteome</keyword>
<feature type="binding site" evidence="10">
    <location>
        <position position="154"/>
    </location>
    <ligand>
        <name>[4Fe-4S] cluster</name>
        <dbReference type="ChEBI" id="CHEBI:49883"/>
        <label>3</label>
    </ligand>
</feature>
<feature type="binding site" evidence="10">
    <location>
        <position position="174"/>
    </location>
    <ligand>
        <name>[4Fe-4S] cluster</name>
        <dbReference type="ChEBI" id="CHEBI:49883"/>
        <label>3</label>
    </ligand>
</feature>
<comment type="cofactor">
    <cofactor evidence="10">
        <name>[4Fe-4S] cluster</name>
        <dbReference type="ChEBI" id="CHEBI:49883"/>
    </cofactor>
    <text evidence="10">Binds 3 [4Fe-4S] clusters.</text>
</comment>
<dbReference type="CDD" id="cd10549">
    <property type="entry name" value="MtMvhB_like"/>
    <property type="match status" value="1"/>
</dbReference>
<dbReference type="PROSITE" id="PS51656">
    <property type="entry name" value="4FE4S"/>
    <property type="match status" value="1"/>
</dbReference>
<feature type="binding site" evidence="10">
    <location>
        <position position="51"/>
    </location>
    <ligand>
        <name>[4Fe-4S] cluster</name>
        <dbReference type="ChEBI" id="CHEBI:49883"/>
        <label>1</label>
    </ligand>
</feature>
<keyword evidence="10" id="KW-1003">Cell membrane</keyword>
<dbReference type="InterPro" id="IPR017900">
    <property type="entry name" value="4Fe4S_Fe_S_CS"/>
</dbReference>
<dbReference type="PROSITE" id="PS51379">
    <property type="entry name" value="4FE4S_FER_2"/>
    <property type="match status" value="4"/>
</dbReference>
<accession>A0ABR7D4V9</accession>
<sequence>MMTTTIIYTIISLCAIGIAAAVILYFVAQKFKVEEDPRIDIVESILPGANCGGCGKPGCRGFAEATVKATSLDGLFCPVGGADTMAKVASALGMEVTAQTPQIAVVKCNGTCDNRPRTSTYDGYKSCAIEHSLYRGETDCTYGCLGCGDCVNVCAFDAIHMDVNGLPVVSEENCVACGACVKACPRNIIELRNKGPKDRRVFVCCVNKDKGNIARKACTVACIGCGKCVKECPFEAITLENNLAYIDFRKCKLCRKCVSACPTHAIHEVNFPPRKITEPATTEVKNNESIQ</sequence>
<evidence type="ECO:0000256" key="10">
    <source>
        <dbReference type="HAMAP-Rule" id="MF_00463"/>
    </source>
</evidence>